<dbReference type="Pfam" id="PF00005">
    <property type="entry name" value="ABC_tran"/>
    <property type="match status" value="1"/>
</dbReference>
<dbReference type="InterPro" id="IPR050166">
    <property type="entry name" value="ABC_transporter_ATP-bind"/>
</dbReference>
<dbReference type="PANTHER" id="PTHR42788:SF10">
    <property type="entry name" value="ABC TRANSPORTER ATP-BINDING PROTEIN"/>
    <property type="match status" value="1"/>
</dbReference>
<dbReference type="InterPro" id="IPR003593">
    <property type="entry name" value="AAA+_ATPase"/>
</dbReference>
<evidence type="ECO:0000256" key="5">
    <source>
        <dbReference type="SAM" id="MobiDB-lite"/>
    </source>
</evidence>
<keyword evidence="4 7" id="KW-0067">ATP-binding</keyword>
<dbReference type="InterPro" id="IPR003439">
    <property type="entry name" value="ABC_transporter-like_ATP-bd"/>
</dbReference>
<feature type="domain" description="ABC transporter" evidence="6">
    <location>
        <begin position="13"/>
        <end position="248"/>
    </location>
</feature>
<dbReference type="PANTHER" id="PTHR42788">
    <property type="entry name" value="TAURINE IMPORT ATP-BINDING PROTEIN-RELATED"/>
    <property type="match status" value="1"/>
</dbReference>
<dbReference type="PROSITE" id="PS50893">
    <property type="entry name" value="ABC_TRANSPORTER_2"/>
    <property type="match status" value="1"/>
</dbReference>
<keyword evidence="8" id="KW-1185">Reference proteome</keyword>
<feature type="region of interest" description="Disordered" evidence="5">
    <location>
        <begin position="265"/>
        <end position="284"/>
    </location>
</feature>
<dbReference type="GO" id="GO:0005524">
    <property type="term" value="F:ATP binding"/>
    <property type="evidence" value="ECO:0007669"/>
    <property type="project" value="UniProtKB-KW"/>
</dbReference>
<reference evidence="8" key="1">
    <citation type="journal article" date="2019" name="Int. J. Syst. Evol. Microbiol.">
        <title>The Global Catalogue of Microorganisms (GCM) 10K type strain sequencing project: providing services to taxonomists for standard genome sequencing and annotation.</title>
        <authorList>
            <consortium name="The Broad Institute Genomics Platform"/>
            <consortium name="The Broad Institute Genome Sequencing Center for Infectious Disease"/>
            <person name="Wu L."/>
            <person name="Ma J."/>
        </authorList>
    </citation>
    <scope>NUCLEOTIDE SEQUENCE [LARGE SCALE GENOMIC DNA]</scope>
    <source>
        <strain evidence="8">CGMCC 4.1530</strain>
    </source>
</reference>
<dbReference type="InterPro" id="IPR027417">
    <property type="entry name" value="P-loop_NTPase"/>
</dbReference>
<evidence type="ECO:0000256" key="1">
    <source>
        <dbReference type="ARBA" id="ARBA00006526"/>
    </source>
</evidence>
<organism evidence="7 8">
    <name type="scientific">Tatumella punctata</name>
    <dbReference type="NCBI Taxonomy" id="399969"/>
    <lineage>
        <taxon>Bacteria</taxon>
        <taxon>Pseudomonadati</taxon>
        <taxon>Pseudomonadota</taxon>
        <taxon>Gammaproteobacteria</taxon>
        <taxon>Enterobacterales</taxon>
        <taxon>Erwiniaceae</taxon>
        <taxon>Tatumella</taxon>
    </lineage>
</organism>
<dbReference type="RefSeq" id="WP_212709203.1">
    <property type="nucleotide sequence ID" value="NZ_BAAAFW010000058.1"/>
</dbReference>
<evidence type="ECO:0000256" key="2">
    <source>
        <dbReference type="ARBA" id="ARBA00022448"/>
    </source>
</evidence>
<keyword evidence="3" id="KW-0547">Nucleotide-binding</keyword>
<comment type="caution">
    <text evidence="7">The sequence shown here is derived from an EMBL/GenBank/DDBJ whole genome shotgun (WGS) entry which is preliminary data.</text>
</comment>
<evidence type="ECO:0000313" key="8">
    <source>
        <dbReference type="Proteomes" id="UP001596215"/>
    </source>
</evidence>
<protein>
    <submittedName>
        <fullName evidence="7">ABC transporter ATP-binding protein</fullName>
    </submittedName>
</protein>
<evidence type="ECO:0000256" key="4">
    <source>
        <dbReference type="ARBA" id="ARBA00022840"/>
    </source>
</evidence>
<dbReference type="Gene3D" id="3.40.50.300">
    <property type="entry name" value="P-loop containing nucleotide triphosphate hydrolases"/>
    <property type="match status" value="1"/>
</dbReference>
<dbReference type="CDD" id="cd03293">
    <property type="entry name" value="ABC_NrtD_SsuB_transporters"/>
    <property type="match status" value="1"/>
</dbReference>
<keyword evidence="2" id="KW-0813">Transport</keyword>
<comment type="similarity">
    <text evidence="1">Belongs to the ABC transporter superfamily. Drug exporter-2 (TC 3.A.1.117) family.</text>
</comment>
<gene>
    <name evidence="7" type="ORF">ACFP73_04855</name>
</gene>
<sequence>MTNRTEQQPAPLLSLNHISLEYQTSQHRVRAVHDVSFEVYPADRFVLLGPSGCGKSSLLKAIGGFIPPTSGEILLEGKKITAPGPERMTVFQEFDQLAPWKTVISNVMFPLLVSGKYHKKQAREIAGHYLHKVGLSRFTDVYPHMLSGGMKQRVAIARAMAMKPEILLMDEPFASLDALTRRQMQEELLELWEDAGSTLLFVTHSIEEALLIGSRILILSAHPGQIRAERNCHQFTLHNQGNEEFRQAAREIHSLLFPEKATVYPSDRESPYGTTALPSARLSA</sequence>
<evidence type="ECO:0000259" key="6">
    <source>
        <dbReference type="PROSITE" id="PS50893"/>
    </source>
</evidence>
<proteinExistence type="inferred from homology"/>
<dbReference type="Proteomes" id="UP001596215">
    <property type="component" value="Unassembled WGS sequence"/>
</dbReference>
<evidence type="ECO:0000313" key="7">
    <source>
        <dbReference type="EMBL" id="MFC6361429.1"/>
    </source>
</evidence>
<evidence type="ECO:0000256" key="3">
    <source>
        <dbReference type="ARBA" id="ARBA00022741"/>
    </source>
</evidence>
<dbReference type="PROSITE" id="PS00211">
    <property type="entry name" value="ABC_TRANSPORTER_1"/>
    <property type="match status" value="1"/>
</dbReference>
<dbReference type="SMART" id="SM00382">
    <property type="entry name" value="AAA"/>
    <property type="match status" value="1"/>
</dbReference>
<dbReference type="EMBL" id="JBHSUC010000004">
    <property type="protein sequence ID" value="MFC6361429.1"/>
    <property type="molecule type" value="Genomic_DNA"/>
</dbReference>
<dbReference type="InterPro" id="IPR017871">
    <property type="entry name" value="ABC_transporter-like_CS"/>
</dbReference>
<accession>A0ABW1VKI2</accession>
<dbReference type="SUPFAM" id="SSF52540">
    <property type="entry name" value="P-loop containing nucleoside triphosphate hydrolases"/>
    <property type="match status" value="1"/>
</dbReference>
<name>A0ABW1VKI2_9GAMM</name>